<evidence type="ECO:0000259" key="6">
    <source>
        <dbReference type="PROSITE" id="PS51755"/>
    </source>
</evidence>
<dbReference type="EMBL" id="JADLQN010000001">
    <property type="protein sequence ID" value="MBF6353093.1"/>
    <property type="molecule type" value="Genomic_DNA"/>
</dbReference>
<dbReference type="InterPro" id="IPR041664">
    <property type="entry name" value="AAA_16"/>
</dbReference>
<feature type="DNA-binding region" description="OmpR/PhoB-type" evidence="5">
    <location>
        <begin position="1"/>
        <end position="98"/>
    </location>
</feature>
<dbReference type="SUPFAM" id="SSF46894">
    <property type="entry name" value="C-terminal effector domain of the bipartite response regulators"/>
    <property type="match status" value="1"/>
</dbReference>
<name>A0ABS0D3M3_9NOCA</name>
<comment type="caution">
    <text evidence="7">The sequence shown here is derived from an EMBL/GenBank/DDBJ whole genome shotgun (WGS) entry which is preliminary data.</text>
</comment>
<protein>
    <submittedName>
        <fullName evidence="7">AAA family ATPase</fullName>
    </submittedName>
</protein>
<dbReference type="PANTHER" id="PTHR35807">
    <property type="entry name" value="TRANSCRIPTIONAL REGULATOR REDD-RELATED"/>
    <property type="match status" value="1"/>
</dbReference>
<organism evidence="7 8">
    <name type="scientific">Nocardia higoensis</name>
    <dbReference type="NCBI Taxonomy" id="228599"/>
    <lineage>
        <taxon>Bacteria</taxon>
        <taxon>Bacillati</taxon>
        <taxon>Actinomycetota</taxon>
        <taxon>Actinomycetes</taxon>
        <taxon>Mycobacteriales</taxon>
        <taxon>Nocardiaceae</taxon>
        <taxon>Nocardia</taxon>
    </lineage>
</organism>
<dbReference type="InterPro" id="IPR051677">
    <property type="entry name" value="AfsR-DnrI-RedD_regulator"/>
</dbReference>
<dbReference type="Gene3D" id="1.10.10.10">
    <property type="entry name" value="Winged helix-like DNA-binding domain superfamily/Winged helix DNA-binding domain"/>
    <property type="match status" value="1"/>
</dbReference>
<dbReference type="InterPro" id="IPR036388">
    <property type="entry name" value="WH-like_DNA-bd_sf"/>
</dbReference>
<evidence type="ECO:0000256" key="5">
    <source>
        <dbReference type="PROSITE-ProRule" id="PRU01091"/>
    </source>
</evidence>
<gene>
    <name evidence="7" type="ORF">IU449_00765</name>
</gene>
<evidence type="ECO:0000256" key="4">
    <source>
        <dbReference type="ARBA" id="ARBA00023163"/>
    </source>
</evidence>
<dbReference type="PANTHER" id="PTHR35807:SF1">
    <property type="entry name" value="TRANSCRIPTIONAL REGULATOR REDD"/>
    <property type="match status" value="1"/>
</dbReference>
<dbReference type="SUPFAM" id="SSF52540">
    <property type="entry name" value="P-loop containing nucleoside triphosphate hydrolases"/>
    <property type="match status" value="1"/>
</dbReference>
<dbReference type="Pfam" id="PF13191">
    <property type="entry name" value="AAA_16"/>
    <property type="match status" value="1"/>
</dbReference>
<evidence type="ECO:0000313" key="7">
    <source>
        <dbReference type="EMBL" id="MBF6353093.1"/>
    </source>
</evidence>
<dbReference type="Pfam" id="PF03704">
    <property type="entry name" value="BTAD"/>
    <property type="match status" value="1"/>
</dbReference>
<dbReference type="SMART" id="SM00862">
    <property type="entry name" value="Trans_reg_C"/>
    <property type="match status" value="1"/>
</dbReference>
<reference evidence="7 8" key="1">
    <citation type="submission" date="2020-10" db="EMBL/GenBank/DDBJ databases">
        <title>Identification of Nocardia species via Next-generation sequencing and recognition of intraspecies genetic diversity.</title>
        <authorList>
            <person name="Li P."/>
            <person name="Li P."/>
            <person name="Lu B."/>
        </authorList>
    </citation>
    <scope>NUCLEOTIDE SEQUENCE [LARGE SCALE GENOMIC DNA]</scope>
    <source>
        <strain evidence="7 8">BJ06-0143</strain>
    </source>
</reference>
<dbReference type="InterPro" id="IPR001867">
    <property type="entry name" value="OmpR/PhoB-type_DNA-bd"/>
</dbReference>
<dbReference type="InterPro" id="IPR005158">
    <property type="entry name" value="BTAD"/>
</dbReference>
<dbReference type="Proteomes" id="UP000707731">
    <property type="component" value="Unassembled WGS sequence"/>
</dbReference>
<comment type="similarity">
    <text evidence="1">Belongs to the AfsR/DnrI/RedD regulatory family.</text>
</comment>
<dbReference type="InterPro" id="IPR011990">
    <property type="entry name" value="TPR-like_helical_dom_sf"/>
</dbReference>
<keyword evidence="2" id="KW-0805">Transcription regulation</keyword>
<accession>A0ABS0D3M3</accession>
<dbReference type="RefSeq" id="WP_195000052.1">
    <property type="nucleotide sequence ID" value="NZ_JADLQN010000001.1"/>
</dbReference>
<keyword evidence="4" id="KW-0804">Transcription</keyword>
<dbReference type="InterPro" id="IPR016032">
    <property type="entry name" value="Sig_transdc_resp-reg_C-effctor"/>
</dbReference>
<sequence length="1095" mass="116717">MVRIQVLGALTAVDERGELDLGGPRQRGVLARLLVARGEVVSVDRLIDDLWRGEPPPRALGALQAYVSNLRRLLEPQRPPRAPATVLISRAPGYAVRLSAEAVDAWAFGADAHAAAGQLDPRERRGALERALSRWQGPAYAAYAEESWASVEAARLEELRVSAREQLAAALLELDEPAQAAAQAEVLSREYPLREEAWRLLALARYQAGRQAEALAALRQAREVLAEQLGIDPGPALARLEAGILAQRIPLPEKAALAPLPVGDPSPRALRVEPGTELFGRDAELTALLGVAQGGGPRTATLVGEAGSGKSTVLQSVRDALTRSGYRVVLGRCPEDDTAPSAWPWVEMVRALAGEHEPGGFATALAPLLADGADVPQADRAHGRFLLHRAVCGYLTALAADRPLAILLDDAHRGDVETAALLAAVATSVPALVVIGYRPDEVPPALADALTTLATTVRARVRLQGLGIEDSRRLITALTGSTPATSVVETLHERTGGNPFYLIEIARLLRSEGELVAASEVPEGVRDVLRRRLSRLPETAVALLRLAAVIGREFDLGVLVRAAEMGEDDVLDAVEAGVLAGLLDEPGTGRGRFTHILVRDTLLGDLSRVRRDRWHRRVAAAIEEIDPGDLAALAHHYVESMTPSTARRAAEYAVAAAERAERRYAHDVAALGYERAAAAFERVLGEDTVAEQVATLCRAGRSHLAGGAGLAARAARDRAAALAEEAGRTDLLVRAFTAWDTPTPWLNRSYGVVEHQAVARLEEALRFPALTAADRCRLLVTLVDEVGGETGERAGRAAAEAEAIARELGDDTLLAPALQARASLYDTPERSPLGAELIELGRRNDQCAHVLLGHTVSIQAAAFAADLPAAREHLEAATVLADRYQWRQAQVANAMARGLLALAAGDPDAAEQHYLRAHESLRLAGIFNPDGILAIALFTVRLYQGRAGELVEMIGGLAESATQATVDAVVDFQVLALLAGGDHAAAARVRRRARPVRDDLFRSLFLTLRGMVVTALGTPEEAAALYQDLLPYRDRLGGADTGSYAVGPVDTVLGDLAALRGKPDLAGEHYQAALRLAHRCGNPVWLAAAGARLDR</sequence>
<evidence type="ECO:0000313" key="8">
    <source>
        <dbReference type="Proteomes" id="UP000707731"/>
    </source>
</evidence>
<evidence type="ECO:0000256" key="1">
    <source>
        <dbReference type="ARBA" id="ARBA00005820"/>
    </source>
</evidence>
<evidence type="ECO:0000256" key="2">
    <source>
        <dbReference type="ARBA" id="ARBA00023015"/>
    </source>
</evidence>
<proteinExistence type="inferred from homology"/>
<dbReference type="CDD" id="cd15831">
    <property type="entry name" value="BTAD"/>
    <property type="match status" value="1"/>
</dbReference>
<keyword evidence="3 5" id="KW-0238">DNA-binding</keyword>
<feature type="domain" description="OmpR/PhoB-type" evidence="6">
    <location>
        <begin position="1"/>
        <end position="98"/>
    </location>
</feature>
<dbReference type="Pfam" id="PF00486">
    <property type="entry name" value="Trans_reg_C"/>
    <property type="match status" value="1"/>
</dbReference>
<evidence type="ECO:0000256" key="3">
    <source>
        <dbReference type="ARBA" id="ARBA00023125"/>
    </source>
</evidence>
<dbReference type="PROSITE" id="PS51755">
    <property type="entry name" value="OMPR_PHOB"/>
    <property type="match status" value="1"/>
</dbReference>
<dbReference type="SMART" id="SM01043">
    <property type="entry name" value="BTAD"/>
    <property type="match status" value="1"/>
</dbReference>
<keyword evidence="8" id="KW-1185">Reference proteome</keyword>
<dbReference type="Gene3D" id="1.25.40.10">
    <property type="entry name" value="Tetratricopeptide repeat domain"/>
    <property type="match status" value="1"/>
</dbReference>
<dbReference type="SUPFAM" id="SSF48452">
    <property type="entry name" value="TPR-like"/>
    <property type="match status" value="1"/>
</dbReference>
<dbReference type="InterPro" id="IPR027417">
    <property type="entry name" value="P-loop_NTPase"/>
</dbReference>